<proteinExistence type="inferred from homology"/>
<evidence type="ECO:0000259" key="11">
    <source>
        <dbReference type="PROSITE" id="PS51061"/>
    </source>
</evidence>
<feature type="compositionally biased region" description="Gly residues" evidence="10">
    <location>
        <begin position="109"/>
        <end position="134"/>
    </location>
</feature>
<dbReference type="FunFam" id="3.30.1370.50:FF:000006">
    <property type="entry name" value="NF-X1 finger transcription factor"/>
    <property type="match status" value="1"/>
</dbReference>
<dbReference type="AlphaFoldDB" id="A0A6A6XD68"/>
<dbReference type="SUPFAM" id="SSF82708">
    <property type="entry name" value="R3H domain"/>
    <property type="match status" value="1"/>
</dbReference>
<dbReference type="PROSITE" id="PS51061">
    <property type="entry name" value="R3H"/>
    <property type="match status" value="1"/>
</dbReference>
<protein>
    <recommendedName>
        <fullName evidence="11">R3H domain-containing protein</fullName>
    </recommendedName>
</protein>
<feature type="compositionally biased region" description="Polar residues" evidence="10">
    <location>
        <begin position="85"/>
        <end position="96"/>
    </location>
</feature>
<comment type="subcellular location">
    <subcellularLocation>
        <location evidence="1">Nucleus</location>
    </subcellularLocation>
</comment>
<dbReference type="PANTHER" id="PTHR12360:SF12">
    <property type="entry name" value="TRANSCRIPTIONAL REPRESSOR NF-X1"/>
    <property type="match status" value="1"/>
</dbReference>
<keyword evidence="6" id="KW-0862">Zinc</keyword>
<keyword evidence="4" id="KW-0677">Repeat</keyword>
<evidence type="ECO:0000313" key="12">
    <source>
        <dbReference type="EMBL" id="KAF2793855.1"/>
    </source>
</evidence>
<dbReference type="InterPro" id="IPR036867">
    <property type="entry name" value="R3H_dom_sf"/>
</dbReference>
<dbReference type="GO" id="GO:0000122">
    <property type="term" value="P:negative regulation of transcription by RNA polymerase II"/>
    <property type="evidence" value="ECO:0007669"/>
    <property type="project" value="TreeGrafter"/>
</dbReference>
<dbReference type="EMBL" id="MU001912">
    <property type="protein sequence ID" value="KAF2793855.1"/>
    <property type="molecule type" value="Genomic_DNA"/>
</dbReference>
<feature type="region of interest" description="Disordered" evidence="10">
    <location>
        <begin position="1151"/>
        <end position="1214"/>
    </location>
</feature>
<evidence type="ECO:0000256" key="6">
    <source>
        <dbReference type="ARBA" id="ARBA00022833"/>
    </source>
</evidence>
<dbReference type="SMART" id="SM00393">
    <property type="entry name" value="R3H"/>
    <property type="match status" value="1"/>
</dbReference>
<feature type="domain" description="R3H" evidence="11">
    <location>
        <begin position="880"/>
        <end position="943"/>
    </location>
</feature>
<dbReference type="GO" id="GO:0008270">
    <property type="term" value="F:zinc ion binding"/>
    <property type="evidence" value="ECO:0007669"/>
    <property type="project" value="UniProtKB-KW"/>
</dbReference>
<dbReference type="CDD" id="cd16492">
    <property type="entry name" value="RING-CH-C4HC3_NFX1-like"/>
    <property type="match status" value="1"/>
</dbReference>
<feature type="region of interest" description="Disordered" evidence="10">
    <location>
        <begin position="1"/>
        <end position="207"/>
    </location>
</feature>
<keyword evidence="5" id="KW-0863">Zinc-finger</keyword>
<accession>A0A6A6XD68</accession>
<feature type="compositionally biased region" description="Basic residues" evidence="10">
    <location>
        <begin position="183"/>
        <end position="198"/>
    </location>
</feature>
<dbReference type="Proteomes" id="UP000799757">
    <property type="component" value="Unassembled WGS sequence"/>
</dbReference>
<keyword evidence="8" id="KW-0804">Transcription</keyword>
<dbReference type="InterPro" id="IPR034077">
    <property type="entry name" value="R3H_FAP1"/>
</dbReference>
<dbReference type="GO" id="GO:0005634">
    <property type="term" value="C:nucleus"/>
    <property type="evidence" value="ECO:0007669"/>
    <property type="project" value="UniProtKB-SubCell"/>
</dbReference>
<organism evidence="12 13">
    <name type="scientific">Melanomma pulvis-pyrius CBS 109.77</name>
    <dbReference type="NCBI Taxonomy" id="1314802"/>
    <lineage>
        <taxon>Eukaryota</taxon>
        <taxon>Fungi</taxon>
        <taxon>Dikarya</taxon>
        <taxon>Ascomycota</taxon>
        <taxon>Pezizomycotina</taxon>
        <taxon>Dothideomycetes</taxon>
        <taxon>Pleosporomycetidae</taxon>
        <taxon>Pleosporales</taxon>
        <taxon>Melanommataceae</taxon>
        <taxon>Melanomma</taxon>
    </lineage>
</organism>
<comment type="similarity">
    <text evidence="2">Belongs to the NFX1 family.</text>
</comment>
<keyword evidence="7" id="KW-0805">Transcription regulation</keyword>
<dbReference type="InterPro" id="IPR000967">
    <property type="entry name" value="Znf_NFX1"/>
</dbReference>
<keyword evidence="9" id="KW-0539">Nucleus</keyword>
<dbReference type="GO" id="GO:0000977">
    <property type="term" value="F:RNA polymerase II transcription regulatory region sequence-specific DNA binding"/>
    <property type="evidence" value="ECO:0007669"/>
    <property type="project" value="TreeGrafter"/>
</dbReference>
<feature type="compositionally biased region" description="Low complexity" evidence="10">
    <location>
        <begin position="71"/>
        <end position="84"/>
    </location>
</feature>
<feature type="compositionally biased region" description="Low complexity" evidence="10">
    <location>
        <begin position="1"/>
        <end position="13"/>
    </location>
</feature>
<evidence type="ECO:0000256" key="1">
    <source>
        <dbReference type="ARBA" id="ARBA00004123"/>
    </source>
</evidence>
<feature type="compositionally biased region" description="Polar residues" evidence="10">
    <location>
        <begin position="38"/>
        <end position="50"/>
    </location>
</feature>
<feature type="compositionally biased region" description="Basic and acidic residues" evidence="10">
    <location>
        <begin position="1167"/>
        <end position="1176"/>
    </location>
</feature>
<reference evidence="12" key="1">
    <citation type="journal article" date="2020" name="Stud. Mycol.">
        <title>101 Dothideomycetes genomes: a test case for predicting lifestyles and emergence of pathogens.</title>
        <authorList>
            <person name="Haridas S."/>
            <person name="Albert R."/>
            <person name="Binder M."/>
            <person name="Bloem J."/>
            <person name="Labutti K."/>
            <person name="Salamov A."/>
            <person name="Andreopoulos B."/>
            <person name="Baker S."/>
            <person name="Barry K."/>
            <person name="Bills G."/>
            <person name="Bluhm B."/>
            <person name="Cannon C."/>
            <person name="Castanera R."/>
            <person name="Culley D."/>
            <person name="Daum C."/>
            <person name="Ezra D."/>
            <person name="Gonzalez J."/>
            <person name="Henrissat B."/>
            <person name="Kuo A."/>
            <person name="Liang C."/>
            <person name="Lipzen A."/>
            <person name="Lutzoni F."/>
            <person name="Magnuson J."/>
            <person name="Mondo S."/>
            <person name="Nolan M."/>
            <person name="Ohm R."/>
            <person name="Pangilinan J."/>
            <person name="Park H.-J."/>
            <person name="Ramirez L."/>
            <person name="Alfaro M."/>
            <person name="Sun H."/>
            <person name="Tritt A."/>
            <person name="Yoshinaga Y."/>
            <person name="Zwiers L.-H."/>
            <person name="Turgeon B."/>
            <person name="Goodwin S."/>
            <person name="Spatafora J."/>
            <person name="Crous P."/>
            <person name="Grigoriev I."/>
        </authorList>
    </citation>
    <scope>NUCLEOTIDE SEQUENCE</scope>
    <source>
        <strain evidence="12">CBS 109.77</strain>
    </source>
</reference>
<evidence type="ECO:0000256" key="9">
    <source>
        <dbReference type="ARBA" id="ARBA00023242"/>
    </source>
</evidence>
<dbReference type="OrthoDB" id="6512771at2759"/>
<keyword evidence="3" id="KW-0479">Metal-binding</keyword>
<dbReference type="InterPro" id="IPR034078">
    <property type="entry name" value="NFX1_fam"/>
</dbReference>
<sequence>MATAAAMAPETAAIPTGPASQRRRRPRNRNREGREGNSQPAPQDEPAQSSTRGGRTGRGRGNHAARGGGVSIPTEPATPSSSAPQPNVNTPVSANTPAPPRRGGRGRGGDNAGRGRGRGGDIAGGGRGGAGGGQVRFPPRMAGGRQFGGQLTADDDATSTAPVQDPSGLQADAPEFQPGQPLAHRKQQPRPPRQKKPQAPKSSAADIATRTHEDIDNGHYECAICTEEVRRNARVWSCRTCWTVFHLGCIKKWSTKEGSAAARQRVPDGEMPPPRQWRCPGCNLPKDVLPTSFACWCEKEMDPKSTPGLPPFSCGQTCSRPRILPKKCPHPCPSTCHAGPCPPCSQMGPTQFCFCGKRSITRRCIDTDYENGWSCGQVCGELMPCGEHSCDRPCHEGLCGACEVRVPARCYCGQIQKDILCCDRGDEEESSQAHIAADGSEAIEHWIGLFQCPNTCGRNFDCGKHQCEKACHRQDANPPHCPRSPDVVSHCPCGKTPLAEISNTVRQTCEDRIPNCSKACAKKLGCGHECRQLCHQGECLPCLEVVSISCRCGRTTSSTVCHQGTEEPPQCMRVCRVSLNCGRHECGDRCCPGERKATERQSSRRKARPLNSAPRQLDDGYEAEHICTRSCGRQLKCGNPNHRCQELCHKGACGTCRDAIFEDVSCHCGRTTLQAPLPCGTQPPPCRFQCDRPKDCGHPQVAHSCHQDEERCPKCPFLTTKPCLCGKNSLKNQPCWLNEVRCGDVCGRRLKCGAHQCQKQCHRPGECDEPCKQFCGKELSICGHPCMAPCHSPIPCKADKPCPHKIFVTCECQRIKQEAKCNASKNSDGNLKKILKCDEECARLERNRKLALALNVDIATHQNDHIPYSTETLNMYQENSTWAATQEKELRIFAANPEEKRLRFKPMPANQRAFLHSIAEDFGFDSEGMDPEPHRHVAIFKTPRFVMAPMKTLAECARIRQVQRITTVSSTTAPTSQRLKSTAPSNDPFNAFLITNPRFALTIEEVISVVKATLPKTSFPLQLEVNFLPNEEVVLRPPLMARANLPDRDVQAMLESIKTTLAQEMASHKIGKLQLARLDSSLNILRKELDAGPGAGWSQVAAKGAPVRKFEGRAPIGNKGGFAVLSLSSTRKKKEKEKTIEVVDDWEAAEMMEEEKERASDPASSGDEGRVSRDVSRPLSAAFGTEGTQNDGGGVAVATEPGKMRWADMDDDDE</sequence>
<gene>
    <name evidence="12" type="ORF">K505DRAFT_325193</name>
</gene>
<evidence type="ECO:0000256" key="4">
    <source>
        <dbReference type="ARBA" id="ARBA00022737"/>
    </source>
</evidence>
<keyword evidence="13" id="KW-1185">Reference proteome</keyword>
<dbReference type="CDD" id="cd06008">
    <property type="entry name" value="NF-X1-zinc-finger"/>
    <property type="match status" value="5"/>
</dbReference>
<dbReference type="Pfam" id="PF01422">
    <property type="entry name" value="zf-NF-X1"/>
    <property type="match status" value="7"/>
</dbReference>
<dbReference type="PANTHER" id="PTHR12360">
    <property type="entry name" value="NUCLEAR TRANSCRIPTION FACTOR, X-BOX BINDING 1 NFX1"/>
    <property type="match status" value="1"/>
</dbReference>
<dbReference type="SMART" id="SM00438">
    <property type="entry name" value="ZnF_NFX"/>
    <property type="match status" value="9"/>
</dbReference>
<evidence type="ECO:0000256" key="10">
    <source>
        <dbReference type="SAM" id="MobiDB-lite"/>
    </source>
</evidence>
<dbReference type="Pfam" id="PF01424">
    <property type="entry name" value="R3H"/>
    <property type="match status" value="1"/>
</dbReference>
<evidence type="ECO:0000313" key="13">
    <source>
        <dbReference type="Proteomes" id="UP000799757"/>
    </source>
</evidence>
<evidence type="ECO:0000256" key="8">
    <source>
        <dbReference type="ARBA" id="ARBA00023163"/>
    </source>
</evidence>
<dbReference type="InterPro" id="IPR001374">
    <property type="entry name" value="R3H_dom"/>
</dbReference>
<dbReference type="CDD" id="cd06006">
    <property type="entry name" value="R3H_unknown_2"/>
    <property type="match status" value="1"/>
</dbReference>
<dbReference type="SUPFAM" id="SSF57850">
    <property type="entry name" value="RING/U-box"/>
    <property type="match status" value="1"/>
</dbReference>
<name>A0A6A6XD68_9PLEO</name>
<dbReference type="GO" id="GO:0000981">
    <property type="term" value="F:DNA-binding transcription factor activity, RNA polymerase II-specific"/>
    <property type="evidence" value="ECO:0007669"/>
    <property type="project" value="TreeGrafter"/>
</dbReference>
<evidence type="ECO:0000256" key="5">
    <source>
        <dbReference type="ARBA" id="ARBA00022771"/>
    </source>
</evidence>
<evidence type="ECO:0000256" key="7">
    <source>
        <dbReference type="ARBA" id="ARBA00023015"/>
    </source>
</evidence>
<dbReference type="Gene3D" id="3.30.1370.50">
    <property type="entry name" value="R3H-like domain"/>
    <property type="match status" value="1"/>
</dbReference>
<evidence type="ECO:0000256" key="2">
    <source>
        <dbReference type="ARBA" id="ARBA00007269"/>
    </source>
</evidence>
<evidence type="ECO:0000256" key="3">
    <source>
        <dbReference type="ARBA" id="ARBA00022723"/>
    </source>
</evidence>